<keyword evidence="3" id="KW-1185">Reference proteome</keyword>
<name>A0ABQ9X487_9EUKA</name>
<dbReference type="Proteomes" id="UP001281761">
    <property type="component" value="Unassembled WGS sequence"/>
</dbReference>
<proteinExistence type="predicted"/>
<dbReference type="EMBL" id="JARBJD010000224">
    <property type="protein sequence ID" value="KAK2946589.1"/>
    <property type="molecule type" value="Genomic_DNA"/>
</dbReference>
<gene>
    <name evidence="2" type="ORF">BLNAU_18502</name>
</gene>
<reference evidence="2 3" key="1">
    <citation type="journal article" date="2022" name="bioRxiv">
        <title>Genomics of Preaxostyla Flagellates Illuminates Evolutionary Transitions and the Path Towards Mitochondrial Loss.</title>
        <authorList>
            <person name="Novak L.V.F."/>
            <person name="Treitli S.C."/>
            <person name="Pyrih J."/>
            <person name="Halakuc P."/>
            <person name="Pipaliya S.V."/>
            <person name="Vacek V."/>
            <person name="Brzon O."/>
            <person name="Soukal P."/>
            <person name="Eme L."/>
            <person name="Dacks J.B."/>
            <person name="Karnkowska A."/>
            <person name="Elias M."/>
            <person name="Hampl V."/>
        </authorList>
    </citation>
    <scope>NUCLEOTIDE SEQUENCE [LARGE SCALE GENOMIC DNA]</scope>
    <source>
        <strain evidence="2">NAU3</strain>
        <tissue evidence="2">Gut</tissue>
    </source>
</reference>
<feature type="compositionally biased region" description="Basic and acidic residues" evidence="1">
    <location>
        <begin position="1"/>
        <end position="11"/>
    </location>
</feature>
<sequence length="1323" mass="144707">MDEPVDRKDAALVDDGDGTVDNTVLEMEGDENDFEQLKRRNEKMREINEQWDRQISSSDFTRFLPVAFHSIRTLSSQTNLSWILSTIACSSYDNCDTLIKSGLCLAILEKATPSIVTKQSAHLYVHRWKILESISENATLSSDPTINVLLPSLITETVSSLLKLSSSMTKVKGTSPLTAAQRSALFRSFINFTVNETVSSMVCGMNPELLRIIESNLEDLKSINQMISQDRIDDLNRLLRSVSEYSTFPSMWKRGLELFNWVISNNRHSEILLTLFHRILSTNEAEIQEFVRNNGFSHLRSLDKFFDQKAFRHVMDLQLDLNLLILKSQPLVCDTFIMKEISCITRFDADFQLKKQPKQQQKAAVAPLFRVIDCYPKMTKENQKMLGLWLDTSLLSLLARVCIAGHDAEDAMKAVTLLTKLDEQEVKSLLQDTPLSIVHPSSFKFETSNTMPQIPTCLSDLFSIRMPLTDAVVQFHHMLPVGLCNRLSVLLDEKEQNKAVIEQYCDFIVKTLGNEKSAQFATFLNSSFLPQSFLLLYSLIPSERVKNSLLNNIAEKLLYPNNIQPKGELPLDVALLQTLLPNAPDIPCSTIMHIDKMFSQLRILVEDHRRRDVRGQVTVFPISEMHSQAMARLIADKDGRWRALTELAVVPTDDKLFPAEHSANVLDLLDEAKTAERVFVILRVLSKHTISPDFLQANPTFVERIVDLVRQHVQQKDNLELALGIFTELARLQQLDPSLEGELVDCLQGLASGLAEKRTPLIRNRWMLFWSSGENLLATIEMIRECTSLVEKNQLTNALPLVPIVSQFLCSDSVDLFSEVLDFLSTLELATKGTSTPFDALALPIAILDDSHQPTRCLPLSDFIFKQWALSLELTRQMNRVTIRQEHFFYPMFDSILNMTIPRTMVLVMRSVLGSFEQYLRDRVDCVKKLRTNQLVSYPEDREEWVSHLIDNLIQQRDLGSLIQTMFQSHLNSHGSSFIILHLLPTLHPLFNTLHRLALADCPVANENRYPSRAFGIILFSVLDSVLNEMDRPTISEPQYRTLSKFVAFHLSFSEPDCLGRSDELERHVVKILRVGTPNTKILRQELHEEGYYDRHDCLLLTESGPRWRMPDAMNIGSAGQTFGYPAGGGFGQPAGGGFGQPAGGGFGQPAGGGFGQPAGGGFGQPAGGGFGQPAGGGFGQPAGGGFGQPAGGGFGQPAGGGFGQPAGGGFGQPAGGGFGQPAGGGFGQPAGGGFGQPAGGGFGQPAGGGFGQPAGGGFGQPAGGGFGQPAGGGFGQPAGGGFGQPAGGGFGQPAGGGFGQPAGGGFGQPAGGGFGQPAGGGS</sequence>
<dbReference type="Pfam" id="PF03991">
    <property type="entry name" value="Prion_octapep"/>
    <property type="match status" value="2"/>
</dbReference>
<feature type="region of interest" description="Disordered" evidence="1">
    <location>
        <begin position="1133"/>
        <end position="1323"/>
    </location>
</feature>
<organism evidence="2 3">
    <name type="scientific">Blattamonas nauphoetae</name>
    <dbReference type="NCBI Taxonomy" id="2049346"/>
    <lineage>
        <taxon>Eukaryota</taxon>
        <taxon>Metamonada</taxon>
        <taxon>Preaxostyla</taxon>
        <taxon>Oxymonadida</taxon>
        <taxon>Blattamonas</taxon>
    </lineage>
</organism>
<accession>A0ABQ9X487</accession>
<evidence type="ECO:0000256" key="1">
    <source>
        <dbReference type="SAM" id="MobiDB-lite"/>
    </source>
</evidence>
<feature type="region of interest" description="Disordered" evidence="1">
    <location>
        <begin position="1"/>
        <end position="23"/>
    </location>
</feature>
<evidence type="ECO:0000313" key="2">
    <source>
        <dbReference type="EMBL" id="KAK2946589.1"/>
    </source>
</evidence>
<evidence type="ECO:0000313" key="3">
    <source>
        <dbReference type="Proteomes" id="UP001281761"/>
    </source>
</evidence>
<dbReference type="SUPFAM" id="SSF69349">
    <property type="entry name" value="Phage fibre proteins"/>
    <property type="match status" value="2"/>
</dbReference>
<dbReference type="InterPro" id="IPR020949">
    <property type="entry name" value="Prion_copper_b_octapeptide"/>
</dbReference>
<comment type="caution">
    <text evidence="2">The sequence shown here is derived from an EMBL/GenBank/DDBJ whole genome shotgun (WGS) entry which is preliminary data.</text>
</comment>
<protein>
    <submittedName>
        <fullName evidence="2">Nucleoporin complex subunit 54-domain-containing protein</fullName>
    </submittedName>
</protein>